<dbReference type="EMBL" id="FMXQ01000013">
    <property type="protein sequence ID" value="SDB57768.1"/>
    <property type="molecule type" value="Genomic_DNA"/>
</dbReference>
<name>A0A1G6EK64_9HYPH</name>
<dbReference type="OrthoDB" id="8442111at2"/>
<dbReference type="STRING" id="665467.SAMN02982931_04612"/>
<dbReference type="Proteomes" id="UP000199071">
    <property type="component" value="Unassembled WGS sequence"/>
</dbReference>
<dbReference type="AlphaFoldDB" id="A0A1G6EK64"/>
<gene>
    <name evidence="2" type="ORF">SAMN02982931_04612</name>
</gene>
<organism evidence="2 3">
    <name type="scientific">Bauldia litoralis</name>
    <dbReference type="NCBI Taxonomy" id="665467"/>
    <lineage>
        <taxon>Bacteria</taxon>
        <taxon>Pseudomonadati</taxon>
        <taxon>Pseudomonadota</taxon>
        <taxon>Alphaproteobacteria</taxon>
        <taxon>Hyphomicrobiales</taxon>
        <taxon>Kaistiaceae</taxon>
        <taxon>Bauldia</taxon>
    </lineage>
</organism>
<evidence type="ECO:0000313" key="3">
    <source>
        <dbReference type="Proteomes" id="UP000199071"/>
    </source>
</evidence>
<sequence length="247" mass="27529">MTPVTAAYRHSRFTADPERLSAADIWSVARALRSQLAKDGFERRLPLADVAERLSRLDINGIAFDVAWDLDHRVLNRAGRQVMGVTEYDKASPDCVLVSVNGPMLEGADTLLRSTIAHEIGHLVFDAPGWIVVPPAAPVRSGFASMKNLRDPREVRANEFMGALLVPPSLLRVDWQRQARRHRFPPAARPSTVISGAPAYEATALETEAAEEAIFTLAERYCVSESFIRVRLERYDLLRGVRSWQGL</sequence>
<keyword evidence="3" id="KW-1185">Reference proteome</keyword>
<feature type="domain" description="IrrE N-terminal-like" evidence="1">
    <location>
        <begin position="113"/>
        <end position="232"/>
    </location>
</feature>
<dbReference type="InterPro" id="IPR010359">
    <property type="entry name" value="IrrE_HExxH"/>
</dbReference>
<dbReference type="RefSeq" id="WP_090880890.1">
    <property type="nucleotide sequence ID" value="NZ_FMXQ01000013.1"/>
</dbReference>
<dbReference type="Pfam" id="PF06114">
    <property type="entry name" value="Peptidase_M78"/>
    <property type="match status" value="1"/>
</dbReference>
<protein>
    <recommendedName>
        <fullName evidence="1">IrrE N-terminal-like domain-containing protein</fullName>
    </recommendedName>
</protein>
<accession>A0A1G6EK64</accession>
<proteinExistence type="predicted"/>
<evidence type="ECO:0000313" key="2">
    <source>
        <dbReference type="EMBL" id="SDB57768.1"/>
    </source>
</evidence>
<reference evidence="2 3" key="1">
    <citation type="submission" date="2016-10" db="EMBL/GenBank/DDBJ databases">
        <authorList>
            <person name="de Groot N.N."/>
        </authorList>
    </citation>
    <scope>NUCLEOTIDE SEQUENCE [LARGE SCALE GENOMIC DNA]</scope>
    <source>
        <strain evidence="2 3">ATCC 35022</strain>
    </source>
</reference>
<evidence type="ECO:0000259" key="1">
    <source>
        <dbReference type="Pfam" id="PF06114"/>
    </source>
</evidence>